<dbReference type="Proteomes" id="UP000232122">
    <property type="component" value="Unassembled WGS sequence"/>
</dbReference>
<dbReference type="InterPro" id="IPR011448">
    <property type="entry name" value="DUF1554"/>
</dbReference>
<proteinExistence type="predicted"/>
<dbReference type="RefSeq" id="WP_317572701.1">
    <property type="nucleotide sequence ID" value="NZ_NPEF02000011.1"/>
</dbReference>
<gene>
    <name evidence="2" type="ORF">CH379_009410</name>
</gene>
<dbReference type="Pfam" id="PF07588">
    <property type="entry name" value="DUF1554"/>
    <property type="match status" value="1"/>
</dbReference>
<dbReference type="PROSITE" id="PS51257">
    <property type="entry name" value="PROKAR_LIPOPROTEIN"/>
    <property type="match status" value="1"/>
</dbReference>
<dbReference type="Gene3D" id="3.10.100.10">
    <property type="entry name" value="Mannose-Binding Protein A, subunit A"/>
    <property type="match status" value="1"/>
</dbReference>
<evidence type="ECO:0000313" key="2">
    <source>
        <dbReference type="EMBL" id="MDV6235842.1"/>
    </source>
</evidence>
<reference evidence="2 3" key="1">
    <citation type="journal article" date="2018" name="Microb. Genom.">
        <title>Deciphering the unexplored Leptospira diversity from soils uncovers genomic evolution to virulence.</title>
        <authorList>
            <person name="Thibeaux R."/>
            <person name="Iraola G."/>
            <person name="Ferres I."/>
            <person name="Bierque E."/>
            <person name="Girault D."/>
            <person name="Soupe-Gilbert M.E."/>
            <person name="Picardeau M."/>
            <person name="Goarant C."/>
        </authorList>
    </citation>
    <scope>NUCLEOTIDE SEQUENCE [LARGE SCALE GENOMIC DNA]</scope>
    <source>
        <strain evidence="2 3">ATI7-C-A5</strain>
    </source>
</reference>
<name>A0AAE4QMP0_9LEPT</name>
<evidence type="ECO:0000259" key="1">
    <source>
        <dbReference type="Pfam" id="PF07588"/>
    </source>
</evidence>
<accession>A0AAE4QMP0</accession>
<organism evidence="2 3">
    <name type="scientific">Leptospira ellisii</name>
    <dbReference type="NCBI Taxonomy" id="2023197"/>
    <lineage>
        <taxon>Bacteria</taxon>
        <taxon>Pseudomonadati</taxon>
        <taxon>Spirochaetota</taxon>
        <taxon>Spirochaetia</taxon>
        <taxon>Leptospirales</taxon>
        <taxon>Leptospiraceae</taxon>
        <taxon>Leptospira</taxon>
    </lineage>
</organism>
<dbReference type="InterPro" id="IPR016187">
    <property type="entry name" value="CTDL_fold"/>
</dbReference>
<evidence type="ECO:0000313" key="3">
    <source>
        <dbReference type="Proteomes" id="UP000232122"/>
    </source>
</evidence>
<dbReference type="AlphaFoldDB" id="A0AAE4QMP0"/>
<dbReference type="EMBL" id="NPEF02000011">
    <property type="protein sequence ID" value="MDV6235842.1"/>
    <property type="molecule type" value="Genomic_DNA"/>
</dbReference>
<keyword evidence="3" id="KW-1185">Reference proteome</keyword>
<dbReference type="InterPro" id="IPR016186">
    <property type="entry name" value="C-type_lectin-like/link_sf"/>
</dbReference>
<feature type="domain" description="DUF1554" evidence="1">
    <location>
        <begin position="95"/>
        <end position="224"/>
    </location>
</feature>
<comment type="caution">
    <text evidence="2">The sequence shown here is derived from an EMBL/GenBank/DDBJ whole genome shotgun (WGS) entry which is preliminary data.</text>
</comment>
<dbReference type="SUPFAM" id="SSF56436">
    <property type="entry name" value="C-type lectin-like"/>
    <property type="match status" value="1"/>
</dbReference>
<sequence length="252" mass="26156">MTKEVTYLKVLAFLDSAKWIWSGFLIVILVIGCKPGDGDKNGDRSLETVLVTSAYSSLHANSNSNGNTDGNTIPTCATTGHCIIFATTNVSGMTKNGGIAGIDNDCAADPNKPSGGGTYKALVSDGVNRRACTTASCSNGISENLNWILKPNKEYRRKDGTTVIGTTNASGIFSFPLTNSPETLANLVVTNGIATGFNADWTSNTNDCADWSTNLAGTSSTVGTWDSTDSGLIGGGGTSGCSNTHMTLCVEQ</sequence>
<protein>
    <submittedName>
        <fullName evidence="2">DUF1554 domain-containing protein</fullName>
    </submittedName>
</protein>